<sequence length="99" mass="11852">MEFSIPQEVIDKAVDESIARRHLVPEETLMGRVIGIKEFNKKYVRKSPAWIKKFIFYEFKPDWVENIYPGGGNAYRIHEYAAAHWMEKHRKDIDWEGRI</sequence>
<evidence type="ECO:0008006" key="3">
    <source>
        <dbReference type="Google" id="ProtNLM"/>
    </source>
</evidence>
<name>A0A921FI24_9LACO</name>
<dbReference type="AlphaFoldDB" id="A0A921FI24"/>
<protein>
    <recommendedName>
        <fullName evidence="3">DUF771 domain-containing protein</fullName>
    </recommendedName>
</protein>
<proteinExistence type="predicted"/>
<dbReference type="EMBL" id="DYXB01000092">
    <property type="protein sequence ID" value="HJF10311.1"/>
    <property type="molecule type" value="Genomic_DNA"/>
</dbReference>
<reference evidence="1" key="2">
    <citation type="submission" date="2021-09" db="EMBL/GenBank/DDBJ databases">
        <authorList>
            <person name="Gilroy R."/>
        </authorList>
    </citation>
    <scope>NUCLEOTIDE SEQUENCE</scope>
    <source>
        <strain evidence="1">CHK194-22301</strain>
    </source>
</reference>
<reference evidence="1" key="1">
    <citation type="journal article" date="2021" name="PeerJ">
        <title>Extensive microbial diversity within the chicken gut microbiome revealed by metagenomics and culture.</title>
        <authorList>
            <person name="Gilroy R."/>
            <person name="Ravi A."/>
            <person name="Getino M."/>
            <person name="Pursley I."/>
            <person name="Horton D.L."/>
            <person name="Alikhan N.F."/>
            <person name="Baker D."/>
            <person name="Gharbi K."/>
            <person name="Hall N."/>
            <person name="Watson M."/>
            <person name="Adriaenssens E.M."/>
            <person name="Foster-Nyarko E."/>
            <person name="Jarju S."/>
            <person name="Secka A."/>
            <person name="Antonio M."/>
            <person name="Oren A."/>
            <person name="Chaudhuri R.R."/>
            <person name="La Ragione R."/>
            <person name="Hildebrand F."/>
            <person name="Pallen M.J."/>
        </authorList>
    </citation>
    <scope>NUCLEOTIDE SEQUENCE</scope>
    <source>
        <strain evidence="1">CHK194-22301</strain>
    </source>
</reference>
<evidence type="ECO:0000313" key="1">
    <source>
        <dbReference type="EMBL" id="HJF10311.1"/>
    </source>
</evidence>
<evidence type="ECO:0000313" key="2">
    <source>
        <dbReference type="Proteomes" id="UP000784793"/>
    </source>
</evidence>
<accession>A0A921FI24</accession>
<comment type="caution">
    <text evidence="1">The sequence shown here is derived from an EMBL/GenBank/DDBJ whole genome shotgun (WGS) entry which is preliminary data.</text>
</comment>
<organism evidence="1 2">
    <name type="scientific">Lactobacillus crispatus</name>
    <dbReference type="NCBI Taxonomy" id="47770"/>
    <lineage>
        <taxon>Bacteria</taxon>
        <taxon>Bacillati</taxon>
        <taxon>Bacillota</taxon>
        <taxon>Bacilli</taxon>
        <taxon>Lactobacillales</taxon>
        <taxon>Lactobacillaceae</taxon>
        <taxon>Lactobacillus</taxon>
    </lineage>
</organism>
<gene>
    <name evidence="1" type="ORF">K8V23_05940</name>
</gene>
<dbReference type="Proteomes" id="UP000784793">
    <property type="component" value="Unassembled WGS sequence"/>
</dbReference>